<dbReference type="STRING" id="1440053.GCA_000718095_03217"/>
<dbReference type="Proteomes" id="UP000245992">
    <property type="component" value="Unassembled WGS sequence"/>
</dbReference>
<dbReference type="GO" id="GO:0016137">
    <property type="term" value="P:glycoside metabolic process"/>
    <property type="evidence" value="ECO:0007669"/>
    <property type="project" value="UniProtKB-ARBA"/>
</dbReference>
<dbReference type="AlphaFoldDB" id="A0A2T7TET8"/>
<reference evidence="2 3" key="1">
    <citation type="submission" date="2013-12" db="EMBL/GenBank/DDBJ databases">
        <title>Annotated genome of Streptomyces scopuliridis.</title>
        <authorList>
            <person name="Olson J.B."/>
        </authorList>
    </citation>
    <scope>NUCLEOTIDE SEQUENCE [LARGE SCALE GENOMIC DNA]</scope>
    <source>
        <strain evidence="2 3">RB72</strain>
    </source>
</reference>
<dbReference type="RefSeq" id="WP_030352292.1">
    <property type="nucleotide sequence ID" value="NZ_AZSP01000020.1"/>
</dbReference>
<dbReference type="OrthoDB" id="4292085at2"/>
<dbReference type="InterPro" id="IPR003737">
    <property type="entry name" value="GlcNAc_PI_deacetylase-related"/>
</dbReference>
<accession>A0A2T7TET8</accession>
<gene>
    <name evidence="2" type="ORF">Y717_14835</name>
</gene>
<evidence type="ECO:0000313" key="3">
    <source>
        <dbReference type="Proteomes" id="UP000245992"/>
    </source>
</evidence>
<keyword evidence="3" id="KW-1185">Reference proteome</keyword>
<proteinExistence type="predicted"/>
<dbReference type="InterPro" id="IPR024078">
    <property type="entry name" value="LmbE-like_dom_sf"/>
</dbReference>
<protein>
    <submittedName>
        <fullName evidence="2">LmbE family protein</fullName>
    </submittedName>
</protein>
<dbReference type="Gene3D" id="3.40.50.10320">
    <property type="entry name" value="LmbE-like"/>
    <property type="match status" value="1"/>
</dbReference>
<organism evidence="2 3">
    <name type="scientific">Streptomyces scopuliridis RB72</name>
    <dbReference type="NCBI Taxonomy" id="1440053"/>
    <lineage>
        <taxon>Bacteria</taxon>
        <taxon>Bacillati</taxon>
        <taxon>Actinomycetota</taxon>
        <taxon>Actinomycetes</taxon>
        <taxon>Kitasatosporales</taxon>
        <taxon>Streptomycetaceae</taxon>
        <taxon>Streptomyces</taxon>
    </lineage>
</organism>
<name>A0A2T7TET8_9ACTN</name>
<evidence type="ECO:0000256" key="1">
    <source>
        <dbReference type="ARBA" id="ARBA00022833"/>
    </source>
</evidence>
<dbReference type="EMBL" id="AZSP01000020">
    <property type="protein sequence ID" value="PVE13626.1"/>
    <property type="molecule type" value="Genomic_DNA"/>
</dbReference>
<evidence type="ECO:0000313" key="2">
    <source>
        <dbReference type="EMBL" id="PVE13626.1"/>
    </source>
</evidence>
<dbReference type="SUPFAM" id="SSF102588">
    <property type="entry name" value="LmbE-like"/>
    <property type="match status" value="1"/>
</dbReference>
<dbReference type="Pfam" id="PF02585">
    <property type="entry name" value="PIG-L"/>
    <property type="match status" value="1"/>
</dbReference>
<keyword evidence="1" id="KW-0862">Zinc</keyword>
<comment type="caution">
    <text evidence="2">The sequence shown here is derived from an EMBL/GenBank/DDBJ whole genome shotgun (WGS) entry which is preliminary data.</text>
</comment>
<sequence>MTPPPPSTVILSPHFDDAALSLAGLIPALDSPVTVVTVYGGAPSPGQEVSWWDTTCGFSSGGEAHLARVAEDTRACALLGVERVVLGHPDGPYGDGGPLHEIDTYLADLDPGTRLLIPLGTNQADHAKVRDRALRVLGELGRPLPLVYADLPYTGHLKEWGSAETDTALAGDEHFGVAYREIASRYRTRAVHDLTLSDDLWAVKRAVVLCYASQLAPLTIDHGNVMARGGPLRAERVWSLEEAESPGEPG</sequence>